<dbReference type="eggNOG" id="COG0775">
    <property type="taxonomic scope" value="Bacteria"/>
</dbReference>
<feature type="domain" description="Nucleoside phosphorylase" evidence="1">
    <location>
        <begin position="19"/>
        <end position="166"/>
    </location>
</feature>
<dbReference type="Pfam" id="PF01048">
    <property type="entry name" value="PNP_UDP_1"/>
    <property type="match status" value="1"/>
</dbReference>
<dbReference type="STRING" id="251221.gene:10761569"/>
<dbReference type="EMBL" id="BA000045">
    <property type="protein sequence ID" value="BAC91992.1"/>
    <property type="molecule type" value="Genomic_DNA"/>
</dbReference>
<dbReference type="OrthoDB" id="529685at2"/>
<dbReference type="Proteomes" id="UP000000557">
    <property type="component" value="Chromosome"/>
</dbReference>
<accession>Q7NE29</accession>
<dbReference type="GO" id="GO:0009116">
    <property type="term" value="P:nucleoside metabolic process"/>
    <property type="evidence" value="ECO:0007669"/>
    <property type="project" value="InterPro"/>
</dbReference>
<evidence type="ECO:0000259" key="1">
    <source>
        <dbReference type="Pfam" id="PF01048"/>
    </source>
</evidence>
<dbReference type="InterPro" id="IPR000845">
    <property type="entry name" value="Nucleoside_phosphorylase_d"/>
</dbReference>
<evidence type="ECO:0000313" key="2">
    <source>
        <dbReference type="EMBL" id="BAC91992.1"/>
    </source>
</evidence>
<dbReference type="PhylomeDB" id="Q7NE29"/>
<dbReference type="EnsemblBacteria" id="BAC91992">
    <property type="protein sequence ID" value="BAC91992"/>
    <property type="gene ID" value="BAC91992"/>
</dbReference>
<sequence>MIAADFILVPRGAEYEAVRQGVSDSSIVVIAIPAGPTAVKRFLSEFSCRNGSRIWSMGLCGSLSEQLPVGQVVVYRDCRPVQPEAATLACDPELVQSSLSRLERARLVSALGTDRVIVSAAEKQALARQFAVRVVDMESYTVLEALRPAGISVGVVRVVSDGAAGDLPDLSGAFDCTGGLQPLALAAALVRSPIAGARLVGGSLIALRVLQTVARRLLGPD</sequence>
<dbReference type="KEGG" id="gvi:glr4051"/>
<dbReference type="SUPFAM" id="SSF53167">
    <property type="entry name" value="Purine and uridine phosphorylases"/>
    <property type="match status" value="1"/>
</dbReference>
<evidence type="ECO:0000313" key="3">
    <source>
        <dbReference type="Proteomes" id="UP000000557"/>
    </source>
</evidence>
<dbReference type="InParanoid" id="Q7NE29"/>
<dbReference type="Gene3D" id="3.40.50.1580">
    <property type="entry name" value="Nucleoside phosphorylase domain"/>
    <property type="match status" value="1"/>
</dbReference>
<dbReference type="RefSeq" id="WP_011144039.1">
    <property type="nucleotide sequence ID" value="NC_005125.1"/>
</dbReference>
<dbReference type="GO" id="GO:0003824">
    <property type="term" value="F:catalytic activity"/>
    <property type="evidence" value="ECO:0007669"/>
    <property type="project" value="InterPro"/>
</dbReference>
<organism evidence="2 3">
    <name type="scientific">Gloeobacter violaceus (strain ATCC 29082 / PCC 7421)</name>
    <dbReference type="NCBI Taxonomy" id="251221"/>
    <lineage>
        <taxon>Bacteria</taxon>
        <taxon>Bacillati</taxon>
        <taxon>Cyanobacteriota</taxon>
        <taxon>Cyanophyceae</taxon>
        <taxon>Gloeobacterales</taxon>
        <taxon>Gloeobacteraceae</taxon>
        <taxon>Gloeobacter</taxon>
    </lineage>
</organism>
<dbReference type="InterPro" id="IPR035994">
    <property type="entry name" value="Nucleoside_phosphorylase_sf"/>
</dbReference>
<proteinExistence type="predicted"/>
<gene>
    <name evidence="2" type="ordered locus">glr4051</name>
</gene>
<reference evidence="2 3" key="2">
    <citation type="journal article" date="2003" name="DNA Res.">
        <title>Complete genome structure of Gloeobacter violaceus PCC 7421, a cyanobacterium that lacks thylakoids (supplement).</title>
        <authorList>
            <person name="Nakamura Y."/>
            <person name="Kaneko T."/>
            <person name="Sato S."/>
            <person name="Mimuro M."/>
            <person name="Miyashita H."/>
            <person name="Tsuchiya T."/>
            <person name="Sasamoto S."/>
            <person name="Watanabe A."/>
            <person name="Kawashima K."/>
            <person name="Kishida Y."/>
            <person name="Kiyokawa C."/>
            <person name="Kohara M."/>
            <person name="Matsumoto M."/>
            <person name="Matsuno A."/>
            <person name="Nakazaki N."/>
            <person name="Shimpo S."/>
            <person name="Takeuchi C."/>
            <person name="Yamada M."/>
            <person name="Tabata S."/>
        </authorList>
    </citation>
    <scope>NUCLEOTIDE SEQUENCE [LARGE SCALE GENOMIC DNA]</scope>
    <source>
        <strain evidence="3">ATCC 29082 / PCC 7421</strain>
    </source>
</reference>
<dbReference type="AlphaFoldDB" id="Q7NE29"/>
<keyword evidence="3" id="KW-1185">Reference proteome</keyword>
<dbReference type="HOGENOM" id="CLU_097574_0_0_3"/>
<protein>
    <submittedName>
        <fullName evidence="2">Glr4051 protein</fullName>
    </submittedName>
</protein>
<reference evidence="2 3" key="1">
    <citation type="journal article" date="2003" name="DNA Res.">
        <title>Complete genome structure of Gloeobacter violaceus PCC 7421, a cyanobacterium that lacks thylakoids.</title>
        <authorList>
            <person name="Nakamura Y."/>
            <person name="Kaneko T."/>
            <person name="Sato S."/>
            <person name="Mimuro M."/>
            <person name="Miyashita H."/>
            <person name="Tsuchiya T."/>
            <person name="Sasamoto S."/>
            <person name="Watanabe A."/>
            <person name="Kawashima K."/>
            <person name="Kishida Y."/>
            <person name="Kiyokawa C."/>
            <person name="Kohara M."/>
            <person name="Matsumoto M."/>
            <person name="Matsuno A."/>
            <person name="Nakazaki N."/>
            <person name="Shimpo S."/>
            <person name="Takeuchi C."/>
            <person name="Yamada M."/>
            <person name="Tabata S."/>
        </authorList>
    </citation>
    <scope>NUCLEOTIDE SEQUENCE [LARGE SCALE GENOMIC DNA]</scope>
    <source>
        <strain evidence="3">ATCC 29082 / PCC 7421</strain>
    </source>
</reference>
<name>Q7NE29_GLOVI</name>